<reference evidence="4" key="1">
    <citation type="submission" date="2020-09" db="EMBL/GenBank/DDBJ databases">
        <title>Genome-Enabled Discovery of Anthraquinone Biosynthesis in Senna tora.</title>
        <authorList>
            <person name="Kang S.-H."/>
            <person name="Pandey R.P."/>
            <person name="Lee C.-M."/>
            <person name="Sim J.-S."/>
            <person name="Jeong J.-T."/>
            <person name="Choi B.-S."/>
            <person name="Jung M."/>
            <person name="Ginzburg D."/>
            <person name="Zhao K."/>
            <person name="Won S.Y."/>
            <person name="Oh T.-J."/>
            <person name="Yu Y."/>
            <person name="Kim N.-H."/>
            <person name="Lee O.R."/>
            <person name="Lee T.-H."/>
            <person name="Bashyal P."/>
            <person name="Kim T.-S."/>
            <person name="Lee W.-H."/>
            <person name="Kawkins C."/>
            <person name="Kim C.-K."/>
            <person name="Kim J.S."/>
            <person name="Ahn B.O."/>
            <person name="Rhee S.Y."/>
            <person name="Sohng J.K."/>
        </authorList>
    </citation>
    <scope>NUCLEOTIDE SEQUENCE</scope>
    <source>
        <tissue evidence="4">Leaf</tissue>
    </source>
</reference>
<evidence type="ECO:0000259" key="3">
    <source>
        <dbReference type="Pfam" id="PF01789"/>
    </source>
</evidence>
<dbReference type="GO" id="GO:0005509">
    <property type="term" value="F:calcium ion binding"/>
    <property type="evidence" value="ECO:0007669"/>
    <property type="project" value="InterPro"/>
</dbReference>
<evidence type="ECO:0000256" key="2">
    <source>
        <dbReference type="ARBA" id="ARBA00023315"/>
    </source>
</evidence>
<evidence type="ECO:0000256" key="1">
    <source>
        <dbReference type="ARBA" id="ARBA00022679"/>
    </source>
</evidence>
<sequence>MASISGFSCWYRRPSLCHLRACSEEKALFYYKAIHQDQIQTPDSFSSVQHPYANRRQLILHSALTAFTFPLNAIAVSDSEGQARSRIYTDDINKFQIVIPQEWQVGTGEPNGFKSVTAFYPEEESSSNVSVVITGLGPDFTRMESFGKVEEFADTLVSGLDRSWQRPPGVAAKLIDCKAANGFYYIEYSLQNPGDTRRHLYSAIGMASNGWYNRLYTVTGQKPIPAPTDPTPLPLDLSASSTRGNGESLTTVSVEYKDHSNAACCDWYIEIDTEKKRVKLVARICAQQTLDNIKQLTLHTNEGQRRGGRGLPSEAKLQFALLPSITGVGSAHALLAASGSRKVTYTLHASQNRNQVILRVVYCNYLGNFCNLRTFYNLFPFPSSFYGKSGHMFMKTWAYLCQTQLETKSSSSLIQKPEPFFGREAIADLNSANLDTAYTNLWLQMDPTLNENNKPSLKISDHMFQPILDQSIRATLELRRGDLDKIKTRILEKGEEEEEEENQNPPRLSTFVLTTAYVSSCVVKAFERTEMKRETFVFGFPVDCRGRLGASEVPENYFGNCVVPRFSEEFSERTGTEKIVKCA</sequence>
<dbReference type="GO" id="GO:0019898">
    <property type="term" value="C:extrinsic component of membrane"/>
    <property type="evidence" value="ECO:0007669"/>
    <property type="project" value="InterPro"/>
</dbReference>
<dbReference type="OrthoDB" id="2013293at2759"/>
<name>A0A834TWP6_9FABA</name>
<dbReference type="SUPFAM" id="SSF55724">
    <property type="entry name" value="Mog1p/PsbP-like"/>
    <property type="match status" value="1"/>
</dbReference>
<dbReference type="InterPro" id="IPR023213">
    <property type="entry name" value="CAT-like_dom_sf"/>
</dbReference>
<evidence type="ECO:0000313" key="5">
    <source>
        <dbReference type="Proteomes" id="UP000634136"/>
    </source>
</evidence>
<dbReference type="GO" id="GO:0016747">
    <property type="term" value="F:acyltransferase activity, transferring groups other than amino-acyl groups"/>
    <property type="evidence" value="ECO:0007669"/>
    <property type="project" value="UniProtKB-ARBA"/>
</dbReference>
<keyword evidence="1" id="KW-0808">Transferase</keyword>
<dbReference type="InterPro" id="IPR002683">
    <property type="entry name" value="PsbP_C"/>
</dbReference>
<dbReference type="Proteomes" id="UP000634136">
    <property type="component" value="Unassembled WGS sequence"/>
</dbReference>
<dbReference type="AlphaFoldDB" id="A0A834TWP6"/>
<dbReference type="InterPro" id="IPR051504">
    <property type="entry name" value="Plant_metabolite_acyltrans"/>
</dbReference>
<dbReference type="Pfam" id="PF02458">
    <property type="entry name" value="Transferase"/>
    <property type="match status" value="1"/>
</dbReference>
<dbReference type="GO" id="GO:0009654">
    <property type="term" value="C:photosystem II oxygen evolving complex"/>
    <property type="evidence" value="ECO:0007669"/>
    <property type="project" value="InterPro"/>
</dbReference>
<comment type="caution">
    <text evidence="4">The sequence shown here is derived from an EMBL/GenBank/DDBJ whole genome shotgun (WGS) entry which is preliminary data.</text>
</comment>
<keyword evidence="5" id="KW-1185">Reference proteome</keyword>
<keyword evidence="2" id="KW-0012">Acyltransferase</keyword>
<dbReference type="EMBL" id="JAAIUW010000005">
    <property type="protein sequence ID" value="KAF7829457.1"/>
    <property type="molecule type" value="Genomic_DNA"/>
</dbReference>
<dbReference type="PANTHER" id="PTHR31625">
    <property type="match status" value="1"/>
</dbReference>
<dbReference type="Pfam" id="PF01789">
    <property type="entry name" value="PsbP"/>
    <property type="match status" value="1"/>
</dbReference>
<accession>A0A834TWP6</accession>
<dbReference type="Gene3D" id="3.30.559.10">
    <property type="entry name" value="Chloramphenicol acetyltransferase-like domain"/>
    <property type="match status" value="1"/>
</dbReference>
<protein>
    <submittedName>
        <fullName evidence="4">PsbP domain-containing protein 3, chloroplastic</fullName>
    </submittedName>
</protein>
<evidence type="ECO:0000313" key="4">
    <source>
        <dbReference type="EMBL" id="KAF7829457.1"/>
    </source>
</evidence>
<dbReference type="GO" id="GO:0015979">
    <property type="term" value="P:photosynthesis"/>
    <property type="evidence" value="ECO:0007669"/>
    <property type="project" value="InterPro"/>
</dbReference>
<dbReference type="InterPro" id="IPR016123">
    <property type="entry name" value="Mog1/PsbP_a/b/a-sand"/>
</dbReference>
<proteinExistence type="predicted"/>
<gene>
    <name evidence="4" type="ORF">G2W53_011790</name>
</gene>
<organism evidence="4 5">
    <name type="scientific">Senna tora</name>
    <dbReference type="NCBI Taxonomy" id="362788"/>
    <lineage>
        <taxon>Eukaryota</taxon>
        <taxon>Viridiplantae</taxon>
        <taxon>Streptophyta</taxon>
        <taxon>Embryophyta</taxon>
        <taxon>Tracheophyta</taxon>
        <taxon>Spermatophyta</taxon>
        <taxon>Magnoliopsida</taxon>
        <taxon>eudicotyledons</taxon>
        <taxon>Gunneridae</taxon>
        <taxon>Pentapetalae</taxon>
        <taxon>rosids</taxon>
        <taxon>fabids</taxon>
        <taxon>Fabales</taxon>
        <taxon>Fabaceae</taxon>
        <taxon>Caesalpinioideae</taxon>
        <taxon>Cassia clade</taxon>
        <taxon>Senna</taxon>
    </lineage>
</organism>
<feature type="domain" description="PsbP C-terminal" evidence="3">
    <location>
        <begin position="86"/>
        <end position="223"/>
    </location>
</feature>
<dbReference type="Gene3D" id="3.40.1000.10">
    <property type="entry name" value="Mog1/PsbP, alpha/beta/alpha sandwich"/>
    <property type="match status" value="1"/>
</dbReference>